<dbReference type="Gramene" id="TraesSTA7A03G03837450.1">
    <property type="protein sequence ID" value="TraesSTA7A03G03837450.1.CDS1"/>
    <property type="gene ID" value="TraesSTA7A03G03837450"/>
</dbReference>
<evidence type="ECO:0000313" key="2">
    <source>
        <dbReference type="EnsemblPlants" id="TraesCS7A02G124100.1.cds1"/>
    </source>
</evidence>
<accession>A0A3B6RDU4</accession>
<dbReference type="Gramene" id="TraesCS7A02G124100.1">
    <property type="protein sequence ID" value="TraesCS7A02G124100.1.cds1"/>
    <property type="gene ID" value="TraesCS7A02G124100"/>
</dbReference>
<feature type="region of interest" description="Disordered" evidence="1">
    <location>
        <begin position="95"/>
        <end position="119"/>
    </location>
</feature>
<protein>
    <submittedName>
        <fullName evidence="2">Uncharacterized protein</fullName>
    </submittedName>
</protein>
<evidence type="ECO:0000313" key="3">
    <source>
        <dbReference type="Proteomes" id="UP000019116"/>
    </source>
</evidence>
<dbReference type="AlphaFoldDB" id="A0A3B6RDU4"/>
<dbReference type="Gramene" id="TraesCS7A03G0293900.1">
    <property type="protein sequence ID" value="TraesCS7A03G0293900.1.CDS1"/>
    <property type="gene ID" value="TraesCS7A03G0293900"/>
</dbReference>
<proteinExistence type="predicted"/>
<dbReference type="Gramene" id="TraesMAC7A03G03843420.1">
    <property type="protein sequence ID" value="TraesMAC7A03G03843420.1.CDS1"/>
    <property type="gene ID" value="TraesMAC7A03G03843420"/>
</dbReference>
<dbReference type="EnsemblPlants" id="TraesCS7A02G124100.1">
    <property type="protein sequence ID" value="TraesCS7A02G124100.1.cds1"/>
    <property type="gene ID" value="TraesCS7A02G124100"/>
</dbReference>
<dbReference type="Gramene" id="TraesCAD_scaffold_087005_01G000300.1">
    <property type="protein sequence ID" value="TraesCAD_scaffold_087005_01G000300.1"/>
    <property type="gene ID" value="TraesCAD_scaffold_087005_01G000300"/>
</dbReference>
<name>A0A3B6RDU4_WHEAT</name>
<sequence>MRVFFWGNAANRREIVVVARLQCFPCPRPAEIRVVVCRAATVCERSCDPQPSEQRCVVLSAWACTATNCLRQRWGAVNRGQLCCKRQTAGGAAKPHAGVANRVTGSHDSAARAKGRVRAMTRHGGRWKVGDTRSHDTAR</sequence>
<organism evidence="2">
    <name type="scientific">Triticum aestivum</name>
    <name type="common">Wheat</name>
    <dbReference type="NCBI Taxonomy" id="4565"/>
    <lineage>
        <taxon>Eukaryota</taxon>
        <taxon>Viridiplantae</taxon>
        <taxon>Streptophyta</taxon>
        <taxon>Embryophyta</taxon>
        <taxon>Tracheophyta</taxon>
        <taxon>Spermatophyta</taxon>
        <taxon>Magnoliopsida</taxon>
        <taxon>Liliopsida</taxon>
        <taxon>Poales</taxon>
        <taxon>Poaceae</taxon>
        <taxon>BOP clade</taxon>
        <taxon>Pooideae</taxon>
        <taxon>Triticodae</taxon>
        <taxon>Triticeae</taxon>
        <taxon>Triticinae</taxon>
        <taxon>Triticum</taxon>
    </lineage>
</organism>
<reference evidence="2" key="2">
    <citation type="submission" date="2018-10" db="UniProtKB">
        <authorList>
            <consortium name="EnsemblPlants"/>
        </authorList>
    </citation>
    <scope>IDENTIFICATION</scope>
</reference>
<reference evidence="2" key="1">
    <citation type="submission" date="2018-08" db="EMBL/GenBank/DDBJ databases">
        <authorList>
            <person name="Rossello M."/>
        </authorList>
    </citation>
    <scope>NUCLEOTIDE SEQUENCE [LARGE SCALE GENOMIC DNA]</scope>
    <source>
        <strain evidence="2">cv. Chinese Spring</strain>
    </source>
</reference>
<dbReference type="Gramene" id="TraesLAC7A03G03795280.1">
    <property type="protein sequence ID" value="TraesLAC7A03G03795280.1.CDS1"/>
    <property type="gene ID" value="TraesLAC7A03G03795280"/>
</dbReference>
<keyword evidence="3" id="KW-1185">Reference proteome</keyword>
<dbReference type="Proteomes" id="UP000019116">
    <property type="component" value="Chromosome 7A"/>
</dbReference>
<evidence type="ECO:0000256" key="1">
    <source>
        <dbReference type="SAM" id="MobiDB-lite"/>
    </source>
</evidence>